<dbReference type="GO" id="GO:0016874">
    <property type="term" value="F:ligase activity"/>
    <property type="evidence" value="ECO:0007669"/>
    <property type="project" value="UniProtKB-KW"/>
</dbReference>
<dbReference type="Pfam" id="PF13607">
    <property type="entry name" value="Succ_CoA_lig"/>
    <property type="match status" value="1"/>
</dbReference>
<proteinExistence type="predicted"/>
<dbReference type="SUPFAM" id="SSF52210">
    <property type="entry name" value="Succinyl-CoA synthetase domains"/>
    <property type="match status" value="2"/>
</dbReference>
<dbReference type="EMBL" id="JADFFK010000020">
    <property type="protein sequence ID" value="MBE9639584.1"/>
    <property type="molecule type" value="Genomic_DNA"/>
</dbReference>
<dbReference type="InterPro" id="IPR003781">
    <property type="entry name" value="CoA-bd"/>
</dbReference>
<keyword evidence="1" id="KW-0816">Tricarboxylic acid cycle</keyword>
<dbReference type="InterPro" id="IPR011761">
    <property type="entry name" value="ATP-grasp"/>
</dbReference>
<dbReference type="Gene3D" id="3.30.470.20">
    <property type="entry name" value="ATP-grasp fold, B domain"/>
    <property type="match status" value="1"/>
</dbReference>
<dbReference type="Proteomes" id="UP000607796">
    <property type="component" value="Unassembled WGS sequence"/>
</dbReference>
<keyword evidence="4" id="KW-0436">Ligase</keyword>
<dbReference type="InterPro" id="IPR036291">
    <property type="entry name" value="NAD(P)-bd_dom_sf"/>
</dbReference>
<dbReference type="SUPFAM" id="SSF56059">
    <property type="entry name" value="Glutathione synthetase ATP-binding domain-like"/>
    <property type="match status" value="1"/>
</dbReference>
<name>A0ABR9X7V8_9RHOB</name>
<dbReference type="Gene3D" id="3.30.1490.20">
    <property type="entry name" value="ATP-grasp fold, A domain"/>
    <property type="match status" value="1"/>
</dbReference>
<dbReference type="InterPro" id="IPR016102">
    <property type="entry name" value="Succinyl-CoA_synth-like"/>
</dbReference>
<reference evidence="4 5" key="1">
    <citation type="journal article" date="2021" name="Int. J. Syst. Evol. Microbiol.">
        <title>Salipiger mangrovisoli sp. nov., isolated from mangrove soil and the proposal for the reclassification of Paraphaeobacter pallidus as Salipiger pallidus comb. nov.</title>
        <authorList>
            <person name="Du J."/>
            <person name="Liu Y."/>
            <person name="Pei T."/>
            <person name="Deng M.R."/>
            <person name="Zhu H."/>
        </authorList>
    </citation>
    <scope>NUCLEOTIDE SEQUENCE [LARGE SCALE GENOMIC DNA]</scope>
    <source>
        <strain evidence="4 5">6D45A</strain>
    </source>
</reference>
<dbReference type="PROSITE" id="PS50975">
    <property type="entry name" value="ATP_GRASP"/>
    <property type="match status" value="1"/>
</dbReference>
<keyword evidence="2" id="KW-0067">ATP-binding</keyword>
<dbReference type="PANTHER" id="PTHR42793">
    <property type="entry name" value="COA BINDING DOMAIN CONTAINING PROTEIN"/>
    <property type="match status" value="1"/>
</dbReference>
<evidence type="ECO:0000256" key="2">
    <source>
        <dbReference type="PROSITE-ProRule" id="PRU00409"/>
    </source>
</evidence>
<dbReference type="RefSeq" id="WP_194136866.1">
    <property type="nucleotide sequence ID" value="NZ_JADFFK010000020.1"/>
</dbReference>
<dbReference type="SUPFAM" id="SSF51735">
    <property type="entry name" value="NAD(P)-binding Rossmann-fold domains"/>
    <property type="match status" value="1"/>
</dbReference>
<dbReference type="Pfam" id="PF13380">
    <property type="entry name" value="CoA_binding_2"/>
    <property type="match status" value="1"/>
</dbReference>
<comment type="caution">
    <text evidence="4">The sequence shown here is derived from an EMBL/GenBank/DDBJ whole genome shotgun (WGS) entry which is preliminary data.</text>
</comment>
<dbReference type="InterPro" id="IPR013815">
    <property type="entry name" value="ATP_grasp_subdomain_1"/>
</dbReference>
<feature type="domain" description="ATP-grasp" evidence="3">
    <location>
        <begin position="495"/>
        <end position="531"/>
    </location>
</feature>
<evidence type="ECO:0000256" key="1">
    <source>
        <dbReference type="ARBA" id="ARBA00022532"/>
    </source>
</evidence>
<evidence type="ECO:0000313" key="4">
    <source>
        <dbReference type="EMBL" id="MBE9639584.1"/>
    </source>
</evidence>
<accession>A0ABR9X7V8</accession>
<dbReference type="Gene3D" id="3.40.50.720">
    <property type="entry name" value="NAD(P)-binding Rossmann-like Domain"/>
    <property type="match status" value="1"/>
</dbReference>
<organism evidence="4 5">
    <name type="scientific">Salipiger mangrovisoli</name>
    <dbReference type="NCBI Taxonomy" id="2865933"/>
    <lineage>
        <taxon>Bacteria</taxon>
        <taxon>Pseudomonadati</taxon>
        <taxon>Pseudomonadota</taxon>
        <taxon>Alphaproteobacteria</taxon>
        <taxon>Rhodobacterales</taxon>
        <taxon>Roseobacteraceae</taxon>
        <taxon>Salipiger</taxon>
    </lineage>
</organism>
<gene>
    <name evidence="4" type="ORF">IQ782_22260</name>
</gene>
<dbReference type="SMART" id="SM00881">
    <property type="entry name" value="CoA_binding"/>
    <property type="match status" value="1"/>
</dbReference>
<dbReference type="Pfam" id="PF13549">
    <property type="entry name" value="ATP-grasp_5"/>
    <property type="match status" value="1"/>
</dbReference>
<sequence>MTIRKEPISLGRIIAPRSIALVGATEDYGKFGGRILHHLIEHGYDGVIYPINPKRESVAGLACYPSLGDLPDAPDIAVVALPAGLLETTITACGEAGVGACIVITAQLGEFSEEGAALEARIVEIARRYKMRLVGPNCMGMIVPGANVALSSTPTLRYAQPMRRGNVAFVSQSGALMGALFVQAHDHGVGLSGTISIGNQADLDLCDFTEAFLERDDTQVVCLYIEGLKSPDRFRRIALAARAAGKRLVAMKAGRTEAGSDMAKSHTSSLAGSYSAFEALCRDCGVLLVDDPDSMIICAGILAANPAMGAGGVATICASGGGGAIIADRFALANVPVATYSETTRQRLDTDYLRSHQNNPLDLGGHVGGLEFRVFDNAIEAVHGDPGVAAFVYVMTPQPLMPQTLAKLVEVYRRAEKPMVFVLNTSRFAEEQRQALLEAGLPFVTRTDDMIRAVKLLLDDRAAIDLMRPGVPARLAGPALPDALPDGFLTEPEAKALMGSYGVAVPLAQLTASGQDAASAARALGYPVVLKGVVADVVHKSDLGLVKPGIADETALLEAWDEIAKAIAAAAPGTEPHVDVQQMIGSGVELIAGIVNDGDFGPQVVIGAGGIHVELLRDVAQRAAPVSPETAREMLESLRIWPLLNGARGADPLDVGAACDAISRLSWMATDLDRKLVDFEVNPLRVTRSGAIALDGRGTLLSAQA</sequence>
<keyword evidence="2" id="KW-0547">Nucleotide-binding</keyword>
<evidence type="ECO:0000259" key="3">
    <source>
        <dbReference type="PROSITE" id="PS50975"/>
    </source>
</evidence>
<dbReference type="Gene3D" id="3.40.50.261">
    <property type="entry name" value="Succinyl-CoA synthetase domains"/>
    <property type="match status" value="2"/>
</dbReference>
<dbReference type="InterPro" id="IPR032875">
    <property type="entry name" value="Succ_CoA_lig_flav_dom"/>
</dbReference>
<keyword evidence="5" id="KW-1185">Reference proteome</keyword>
<protein>
    <submittedName>
        <fullName evidence="4">Acetate--CoA ligase family protein</fullName>
    </submittedName>
</protein>
<evidence type="ECO:0000313" key="5">
    <source>
        <dbReference type="Proteomes" id="UP000607796"/>
    </source>
</evidence>
<dbReference type="PANTHER" id="PTHR42793:SF1">
    <property type="entry name" value="PEPTIDYL-LYSINE N-ACETYLTRANSFERASE PATZ"/>
    <property type="match status" value="1"/>
</dbReference>